<name>A0A813D3N7_POLGL</name>
<evidence type="ECO:0000256" key="7">
    <source>
        <dbReference type="ARBA" id="ARBA00023136"/>
    </source>
</evidence>
<dbReference type="GO" id="GO:0016020">
    <property type="term" value="C:membrane"/>
    <property type="evidence" value="ECO:0007669"/>
    <property type="project" value="UniProtKB-SubCell"/>
</dbReference>
<gene>
    <name evidence="12" type="ORF">PGLA1383_LOCUS1529</name>
</gene>
<keyword evidence="3 10" id="KW-0812">Transmembrane</keyword>
<accession>A0A813D3N7</accession>
<evidence type="ECO:0000256" key="9">
    <source>
        <dbReference type="ARBA" id="ARBA00023284"/>
    </source>
</evidence>
<feature type="transmembrane region" description="Helical" evidence="10">
    <location>
        <begin position="117"/>
        <end position="138"/>
    </location>
</feature>
<feature type="transmembrane region" description="Helical" evidence="10">
    <location>
        <begin position="91"/>
        <end position="110"/>
    </location>
</feature>
<keyword evidence="8" id="KW-1015">Disulfide bond</keyword>
<evidence type="ECO:0000313" key="13">
    <source>
        <dbReference type="Proteomes" id="UP000654075"/>
    </source>
</evidence>
<evidence type="ECO:0000256" key="1">
    <source>
        <dbReference type="ARBA" id="ARBA00004141"/>
    </source>
</evidence>
<protein>
    <recommendedName>
        <fullName evidence="11">Vitamin K epoxide reductase domain-containing protein</fullName>
    </recommendedName>
</protein>
<keyword evidence="5 10" id="KW-1133">Transmembrane helix</keyword>
<dbReference type="GO" id="GO:0048038">
    <property type="term" value="F:quinone binding"/>
    <property type="evidence" value="ECO:0007669"/>
    <property type="project" value="UniProtKB-KW"/>
</dbReference>
<evidence type="ECO:0000256" key="5">
    <source>
        <dbReference type="ARBA" id="ARBA00022989"/>
    </source>
</evidence>
<evidence type="ECO:0000256" key="3">
    <source>
        <dbReference type="ARBA" id="ARBA00022692"/>
    </source>
</evidence>
<feature type="transmembrane region" description="Helical" evidence="10">
    <location>
        <begin position="62"/>
        <end position="85"/>
    </location>
</feature>
<dbReference type="OrthoDB" id="17010at2759"/>
<comment type="caution">
    <text evidence="12">The sequence shown here is derived from an EMBL/GenBank/DDBJ whole genome shotgun (WGS) entry which is preliminary data.</text>
</comment>
<evidence type="ECO:0000256" key="8">
    <source>
        <dbReference type="ARBA" id="ARBA00023157"/>
    </source>
</evidence>
<evidence type="ECO:0000256" key="2">
    <source>
        <dbReference type="ARBA" id="ARBA00006214"/>
    </source>
</evidence>
<feature type="transmembrane region" description="Helical" evidence="10">
    <location>
        <begin position="158"/>
        <end position="178"/>
    </location>
</feature>
<dbReference type="InterPro" id="IPR012932">
    <property type="entry name" value="VKOR"/>
</dbReference>
<keyword evidence="7 10" id="KW-0472">Membrane</keyword>
<feature type="non-terminal residue" evidence="12">
    <location>
        <position position="1"/>
    </location>
</feature>
<dbReference type="AlphaFoldDB" id="A0A813D3N7"/>
<dbReference type="Proteomes" id="UP000654075">
    <property type="component" value="Unassembled WGS sequence"/>
</dbReference>
<organism evidence="12 13">
    <name type="scientific">Polarella glacialis</name>
    <name type="common">Dinoflagellate</name>
    <dbReference type="NCBI Taxonomy" id="89957"/>
    <lineage>
        <taxon>Eukaryota</taxon>
        <taxon>Sar</taxon>
        <taxon>Alveolata</taxon>
        <taxon>Dinophyceae</taxon>
        <taxon>Suessiales</taxon>
        <taxon>Suessiaceae</taxon>
        <taxon>Polarella</taxon>
    </lineage>
</organism>
<evidence type="ECO:0000313" key="12">
    <source>
        <dbReference type="EMBL" id="CAE8582523.1"/>
    </source>
</evidence>
<keyword evidence="4" id="KW-0874">Quinone</keyword>
<proteinExistence type="inferred from homology"/>
<keyword evidence="13" id="KW-1185">Reference proteome</keyword>
<dbReference type="EMBL" id="CAJNNV010000415">
    <property type="protein sequence ID" value="CAE8582523.1"/>
    <property type="molecule type" value="Genomic_DNA"/>
</dbReference>
<feature type="domain" description="Vitamin K epoxide reductase" evidence="11">
    <location>
        <begin position="54"/>
        <end position="133"/>
    </location>
</feature>
<comment type="similarity">
    <text evidence="2">Belongs to the VKOR family.</text>
</comment>
<keyword evidence="9" id="KW-0676">Redox-active center</keyword>
<evidence type="ECO:0000256" key="6">
    <source>
        <dbReference type="ARBA" id="ARBA00023002"/>
    </source>
</evidence>
<keyword evidence="6" id="KW-0560">Oxidoreductase</keyword>
<feature type="transmembrane region" description="Helical" evidence="10">
    <location>
        <begin position="12"/>
        <end position="42"/>
    </location>
</feature>
<evidence type="ECO:0000256" key="10">
    <source>
        <dbReference type="SAM" id="Phobius"/>
    </source>
</evidence>
<comment type="subcellular location">
    <subcellularLocation>
        <location evidence="1">Membrane</location>
        <topology evidence="1">Multi-pass membrane protein</topology>
    </subcellularLocation>
</comment>
<reference evidence="12" key="1">
    <citation type="submission" date="2021-02" db="EMBL/GenBank/DDBJ databases">
        <authorList>
            <person name="Dougan E. K."/>
            <person name="Rhodes N."/>
            <person name="Thang M."/>
            <person name="Chan C."/>
        </authorList>
    </citation>
    <scope>NUCLEOTIDE SEQUENCE</scope>
</reference>
<dbReference type="InterPro" id="IPR038354">
    <property type="entry name" value="VKOR_sf"/>
</dbReference>
<evidence type="ECO:0000256" key="4">
    <source>
        <dbReference type="ARBA" id="ARBA00022719"/>
    </source>
</evidence>
<evidence type="ECO:0000259" key="11">
    <source>
        <dbReference type="Pfam" id="PF07884"/>
    </source>
</evidence>
<dbReference type="Pfam" id="PF07884">
    <property type="entry name" value="VKOR"/>
    <property type="match status" value="1"/>
</dbReference>
<dbReference type="Gene3D" id="1.20.1440.130">
    <property type="entry name" value="VKOR domain"/>
    <property type="match status" value="1"/>
</dbReference>
<sequence length="200" mass="21590">SVVRPPGSAAGNLLICYCLFFTSLLFLRHECWVGILFLLVCLNKLAKDAGVRGLIDVPNPTLGVLFFACHLFYPLLLMLPIPFLGPLIPELFYVACCVVGAMTIWLAYNLVFVLGDFCVVCVSMYIANFGLIPMMHGLASEGGALLATPFFGAVPRALLIPFGILDAVMGLAVLGLYLKGGAAHARETDGYQCWLQVEDA</sequence>
<dbReference type="GO" id="GO:0016491">
    <property type="term" value="F:oxidoreductase activity"/>
    <property type="evidence" value="ECO:0007669"/>
    <property type="project" value="UniProtKB-KW"/>
</dbReference>